<keyword evidence="3" id="KW-0378">Hydrolase</keyword>
<dbReference type="GO" id="GO:0004725">
    <property type="term" value="F:protein tyrosine phosphatase activity"/>
    <property type="evidence" value="ECO:0007669"/>
    <property type="project" value="UniProtKB-EC"/>
</dbReference>
<dbReference type="PANTHER" id="PTHR45848:SF4">
    <property type="entry name" value="DUAL SPECIFICITY PROTEIN PHOSPHATASE 12"/>
    <property type="match status" value="1"/>
</dbReference>
<organism evidence="6 7">
    <name type="scientific">Phytophthora nicotianae P1976</name>
    <dbReference type="NCBI Taxonomy" id="1317066"/>
    <lineage>
        <taxon>Eukaryota</taxon>
        <taxon>Sar</taxon>
        <taxon>Stramenopiles</taxon>
        <taxon>Oomycota</taxon>
        <taxon>Peronosporomycetes</taxon>
        <taxon>Peronosporales</taxon>
        <taxon>Peronosporaceae</taxon>
        <taxon>Phytophthora</taxon>
    </lineage>
</organism>
<sequence length="168" mass="18412">MDASNTSDVASPRQVELQLEQQPDASSVTKFACKKCRCVLFTSEQLMPHEPEQHQISARRKLKDLKHSVGANVACSSYFLEETLSWMDEALLAEGKIHCPTLKCQSRLGALQWSGSQCSCGTWVTPSIKITKSRVDAVFKQSNLNIVTGVVLPNAAQTYAAETTPPTV</sequence>
<name>A0A081B4R6_PHYNI</name>
<reference evidence="6 7" key="1">
    <citation type="submission" date="2013-11" db="EMBL/GenBank/DDBJ databases">
        <title>The Genome Sequence of Phytophthora parasitica P1976.</title>
        <authorList>
            <consortium name="The Broad Institute Genomics Platform"/>
            <person name="Russ C."/>
            <person name="Tyler B."/>
            <person name="Panabieres F."/>
            <person name="Shan W."/>
            <person name="Tripathy S."/>
            <person name="Grunwald N."/>
            <person name="Machado M."/>
            <person name="Johnson C.S."/>
            <person name="Walker B."/>
            <person name="Young S."/>
            <person name="Zeng Q."/>
            <person name="Gargeya S."/>
            <person name="Fitzgerald M."/>
            <person name="Haas B."/>
            <person name="Abouelleil A."/>
            <person name="Allen A.W."/>
            <person name="Alvarado L."/>
            <person name="Arachchi H.M."/>
            <person name="Berlin A.M."/>
            <person name="Chapman S.B."/>
            <person name="Gainer-Dewar J."/>
            <person name="Goldberg J."/>
            <person name="Griggs A."/>
            <person name="Gujja S."/>
            <person name="Hansen M."/>
            <person name="Howarth C."/>
            <person name="Imamovic A."/>
            <person name="Ireland A."/>
            <person name="Larimer J."/>
            <person name="McCowan C."/>
            <person name="Murphy C."/>
            <person name="Pearson M."/>
            <person name="Poon T.W."/>
            <person name="Priest M."/>
            <person name="Roberts A."/>
            <person name="Saif S."/>
            <person name="Shea T."/>
            <person name="Sisk P."/>
            <person name="Sykes S."/>
            <person name="Wortman J."/>
            <person name="Nusbaum C."/>
            <person name="Birren B."/>
        </authorList>
    </citation>
    <scope>NUCLEOTIDE SEQUENCE [LARGE SCALE GENOMIC DNA]</scope>
    <source>
        <strain evidence="6 7">P1976</strain>
    </source>
</reference>
<dbReference type="EC" id="3.1.3.48" evidence="2"/>
<comment type="similarity">
    <text evidence="1">Belongs to the protein-tyrosine phosphatase family. Non-receptor class dual specificity subfamily.</text>
</comment>
<keyword evidence="4" id="KW-0904">Protein phosphatase</keyword>
<dbReference type="AlphaFoldDB" id="A0A081B4R6"/>
<proteinExistence type="inferred from homology"/>
<evidence type="ECO:0000256" key="1">
    <source>
        <dbReference type="ARBA" id="ARBA00008601"/>
    </source>
</evidence>
<evidence type="ECO:0000256" key="3">
    <source>
        <dbReference type="ARBA" id="ARBA00022801"/>
    </source>
</evidence>
<evidence type="ECO:0000259" key="5">
    <source>
        <dbReference type="PROSITE" id="PS00028"/>
    </source>
</evidence>
<dbReference type="PROSITE" id="PS00028">
    <property type="entry name" value="ZINC_FINGER_C2H2_1"/>
    <property type="match status" value="1"/>
</dbReference>
<dbReference type="Proteomes" id="UP000028582">
    <property type="component" value="Unassembled WGS sequence"/>
</dbReference>
<dbReference type="OrthoDB" id="2017893at2759"/>
<dbReference type="InterPro" id="IPR013087">
    <property type="entry name" value="Znf_C2H2_type"/>
</dbReference>
<evidence type="ECO:0000256" key="2">
    <source>
        <dbReference type="ARBA" id="ARBA00013064"/>
    </source>
</evidence>
<dbReference type="PANTHER" id="PTHR45848">
    <property type="entry name" value="DUAL SPECIFICITY PROTEIN PHOSPHATASE 12 FAMILY MEMBER"/>
    <property type="match status" value="1"/>
</dbReference>
<accession>A0A081B4R6</accession>
<feature type="domain" description="C2H2-type" evidence="5">
    <location>
        <begin position="33"/>
        <end position="54"/>
    </location>
</feature>
<evidence type="ECO:0000313" key="7">
    <source>
        <dbReference type="Proteomes" id="UP000028582"/>
    </source>
</evidence>
<protein>
    <recommendedName>
        <fullName evidence="2">protein-tyrosine-phosphatase</fullName>
        <ecNumber evidence="2">3.1.3.48</ecNumber>
    </recommendedName>
</protein>
<evidence type="ECO:0000313" key="6">
    <source>
        <dbReference type="EMBL" id="ETO86127.1"/>
    </source>
</evidence>
<gene>
    <name evidence="6" type="ORF">F444_00282</name>
</gene>
<dbReference type="EMBL" id="ANJA01000065">
    <property type="protein sequence ID" value="ETO86127.1"/>
    <property type="molecule type" value="Genomic_DNA"/>
</dbReference>
<comment type="caution">
    <text evidence="6">The sequence shown here is derived from an EMBL/GenBank/DDBJ whole genome shotgun (WGS) entry which is preliminary data.</text>
</comment>
<dbReference type="GO" id="GO:0008138">
    <property type="term" value="F:protein tyrosine/serine/threonine phosphatase activity"/>
    <property type="evidence" value="ECO:0007669"/>
    <property type="project" value="TreeGrafter"/>
</dbReference>
<evidence type="ECO:0000256" key="4">
    <source>
        <dbReference type="ARBA" id="ARBA00022912"/>
    </source>
</evidence>